<dbReference type="GO" id="GO:0016020">
    <property type="term" value="C:membrane"/>
    <property type="evidence" value="ECO:0007669"/>
    <property type="project" value="InterPro"/>
</dbReference>
<evidence type="ECO:0000313" key="2">
    <source>
        <dbReference type="Proteomes" id="UP000014585"/>
    </source>
</evidence>
<dbReference type="Pfam" id="PF04464">
    <property type="entry name" value="Glyphos_transf"/>
    <property type="match status" value="1"/>
</dbReference>
<evidence type="ECO:0000313" key="1">
    <source>
        <dbReference type="EMBL" id="EPF19225.1"/>
    </source>
</evidence>
<dbReference type="RefSeq" id="WP_016535288.1">
    <property type="nucleotide sequence ID" value="NZ_KE161030.1"/>
</dbReference>
<dbReference type="STRING" id="566551.HMPREF0201_00955"/>
<keyword evidence="1" id="KW-0808">Transferase</keyword>
<proteinExistence type="predicted"/>
<accession>S3J213</accession>
<dbReference type="AlphaFoldDB" id="S3J213"/>
<comment type="caution">
    <text evidence="1">The sequence shown here is derived from an EMBL/GenBank/DDBJ whole genome shotgun (WGS) entry which is preliminary data.</text>
</comment>
<gene>
    <name evidence="1" type="ORF">HMPREF0201_00955</name>
</gene>
<dbReference type="Gene3D" id="3.40.50.12580">
    <property type="match status" value="1"/>
</dbReference>
<dbReference type="InterPro" id="IPR007554">
    <property type="entry name" value="Glycerophosphate_synth"/>
</dbReference>
<sequence>MNEIAPTPAPAPIGFYMETAFHYQVYRSIITELLDRGFSCRLVISDGMPPALLKDMQELLGKIDEPRLGACLLSKSLTVGTPFSCLVSPYYAPGTDSLAPVHIRALYGLAKEQWNHAWWNVFYSKILCYSHYSQQALNINGNAVAVGNPRFDAWHNQPDSLEGIEELNLDPQKPTLLYAPTFGSLSSIPHWAKQLERLGHDFNIITKLHHGTLCRPEEATSLALARRHLRKRVKDHHLAFPALRVADYVLTDNSGFIFDAIHAGKRTILLSWDNMEALLEGQQTFSSQWSPDQKIRSLLPVAKNIEQLRETLAAEEKWRALESELELIRYQYCDAWQDGKAGKRAANVIIEAITAPEPPEQNALLHSLRQRLFAGNARG</sequence>
<name>S3J213_9ENTR</name>
<reference evidence="1 2" key="1">
    <citation type="submission" date="2013-04" db="EMBL/GenBank/DDBJ databases">
        <authorList>
            <person name="Weinstock G."/>
            <person name="Sodergren E."/>
            <person name="Lobos E.A."/>
            <person name="Fulton L."/>
            <person name="Fulton R."/>
            <person name="Courtney L."/>
            <person name="Fronick C."/>
            <person name="O'Laughlin M."/>
            <person name="Godfrey J."/>
            <person name="Wilson R.M."/>
            <person name="Miner T."/>
            <person name="Farmer C."/>
            <person name="Delehaunty K."/>
            <person name="Cordes M."/>
            <person name="Minx P."/>
            <person name="Tomlinson C."/>
            <person name="Chen J."/>
            <person name="Wollam A."/>
            <person name="Pepin K.H."/>
            <person name="Palsikar V.B."/>
            <person name="Zhang X."/>
            <person name="Suruliraj S."/>
            <person name="Perna N.T."/>
            <person name="Plunkett G."/>
            <person name="Warren W."/>
            <person name="Mitreva M."/>
            <person name="Mardis E.R."/>
            <person name="Wilson R.K."/>
        </authorList>
    </citation>
    <scope>NUCLEOTIDE SEQUENCE [LARGE SCALE GENOMIC DNA]</scope>
    <source>
        <strain evidence="1 2">DSM 4568</strain>
    </source>
</reference>
<dbReference type="InterPro" id="IPR043148">
    <property type="entry name" value="TagF_C"/>
</dbReference>
<dbReference type="SUPFAM" id="SSF53756">
    <property type="entry name" value="UDP-Glycosyltransferase/glycogen phosphorylase"/>
    <property type="match status" value="1"/>
</dbReference>
<dbReference type="HOGENOM" id="CLU_672211_0_0_6"/>
<dbReference type="PATRIC" id="fig|566551.4.peg.878"/>
<dbReference type="EMBL" id="ATDT01000005">
    <property type="protein sequence ID" value="EPF19225.1"/>
    <property type="molecule type" value="Genomic_DNA"/>
</dbReference>
<protein>
    <submittedName>
        <fullName evidence="1">CDP-glycerol:poly(Glycerophosphate) glycerophosphotransferase</fullName>
    </submittedName>
</protein>
<organism evidence="1 2">
    <name type="scientific">Cedecea davisae DSM 4568</name>
    <dbReference type="NCBI Taxonomy" id="566551"/>
    <lineage>
        <taxon>Bacteria</taxon>
        <taxon>Pseudomonadati</taxon>
        <taxon>Pseudomonadota</taxon>
        <taxon>Gammaproteobacteria</taxon>
        <taxon>Enterobacterales</taxon>
        <taxon>Enterobacteriaceae</taxon>
        <taxon>Cedecea</taxon>
    </lineage>
</organism>
<dbReference type="GO" id="GO:0047355">
    <property type="term" value="F:CDP-glycerol glycerophosphotransferase activity"/>
    <property type="evidence" value="ECO:0007669"/>
    <property type="project" value="InterPro"/>
</dbReference>
<dbReference type="Proteomes" id="UP000014585">
    <property type="component" value="Unassembled WGS sequence"/>
</dbReference>